<dbReference type="SMART" id="SM00235">
    <property type="entry name" value="ZnMc"/>
    <property type="match status" value="1"/>
</dbReference>
<dbReference type="Proteomes" id="UP000075883">
    <property type="component" value="Unassembled WGS sequence"/>
</dbReference>
<keyword evidence="1 2" id="KW-0645">Protease</keyword>
<evidence type="ECO:0000259" key="3">
    <source>
        <dbReference type="PROSITE" id="PS51864"/>
    </source>
</evidence>
<evidence type="ECO:0000256" key="1">
    <source>
        <dbReference type="PROSITE-ProRule" id="PRU01211"/>
    </source>
</evidence>
<keyword evidence="1 2" id="KW-0378">Hydrolase</keyword>
<dbReference type="VEuPathDB" id="VectorBase:ACUA000234"/>
<dbReference type="PANTHER" id="PTHR10127">
    <property type="entry name" value="DISCOIDIN, CUB, EGF, LAMININ , AND ZINC METALLOPROTEASE DOMAIN CONTAINING"/>
    <property type="match status" value="1"/>
</dbReference>
<keyword evidence="1 2" id="KW-0479">Metal-binding</keyword>
<dbReference type="SUPFAM" id="SSF55486">
    <property type="entry name" value="Metalloproteases ('zincins'), catalytic domain"/>
    <property type="match status" value="1"/>
</dbReference>
<organism evidence="4 5">
    <name type="scientific">Anopheles culicifacies</name>
    <dbReference type="NCBI Taxonomy" id="139723"/>
    <lineage>
        <taxon>Eukaryota</taxon>
        <taxon>Metazoa</taxon>
        <taxon>Ecdysozoa</taxon>
        <taxon>Arthropoda</taxon>
        <taxon>Hexapoda</taxon>
        <taxon>Insecta</taxon>
        <taxon>Pterygota</taxon>
        <taxon>Neoptera</taxon>
        <taxon>Endopterygota</taxon>
        <taxon>Diptera</taxon>
        <taxon>Nematocera</taxon>
        <taxon>Culicoidea</taxon>
        <taxon>Culicidae</taxon>
        <taxon>Anophelinae</taxon>
        <taxon>Anopheles</taxon>
        <taxon>culicifacies species complex</taxon>
    </lineage>
</organism>
<dbReference type="InterPro" id="IPR024079">
    <property type="entry name" value="MetalloPept_cat_dom_sf"/>
</dbReference>
<dbReference type="InterPro" id="IPR001506">
    <property type="entry name" value="Peptidase_M12A"/>
</dbReference>
<evidence type="ECO:0000256" key="2">
    <source>
        <dbReference type="RuleBase" id="RU361183"/>
    </source>
</evidence>
<dbReference type="EMBL" id="AXCM01002129">
    <property type="status" value="NOT_ANNOTATED_CDS"/>
    <property type="molecule type" value="Genomic_DNA"/>
</dbReference>
<dbReference type="InterPro" id="IPR034035">
    <property type="entry name" value="Astacin-like_dom"/>
</dbReference>
<evidence type="ECO:0000313" key="5">
    <source>
        <dbReference type="Proteomes" id="UP000075883"/>
    </source>
</evidence>
<dbReference type="EnsemblMetazoa" id="ACUA000234-RA">
    <property type="protein sequence ID" value="ACUA000234-PA"/>
    <property type="gene ID" value="ACUA000234"/>
</dbReference>
<dbReference type="STRING" id="139723.A0A182LRL3"/>
<comment type="caution">
    <text evidence="1">Lacks conserved residue(s) required for the propagation of feature annotation.</text>
</comment>
<dbReference type="PANTHER" id="PTHR10127:SF814">
    <property type="entry name" value="MEPRIN A SUBUNIT BETA"/>
    <property type="match status" value="1"/>
</dbReference>
<dbReference type="Pfam" id="PF01400">
    <property type="entry name" value="Astacin"/>
    <property type="match status" value="1"/>
</dbReference>
<reference evidence="4" key="2">
    <citation type="submission" date="2020-05" db="UniProtKB">
        <authorList>
            <consortium name="EnsemblMetazoa"/>
        </authorList>
    </citation>
    <scope>IDENTIFICATION</scope>
    <source>
        <strain evidence="4">A-37</strain>
    </source>
</reference>
<proteinExistence type="predicted"/>
<dbReference type="InterPro" id="IPR006026">
    <property type="entry name" value="Peptidase_Metallo"/>
</dbReference>
<feature type="binding site" evidence="1">
    <location>
        <position position="173"/>
    </location>
    <ligand>
        <name>Zn(2+)</name>
        <dbReference type="ChEBI" id="CHEBI:29105"/>
        <note>catalytic</note>
    </ligand>
</feature>
<dbReference type="GO" id="GO:0008270">
    <property type="term" value="F:zinc ion binding"/>
    <property type="evidence" value="ECO:0007669"/>
    <property type="project" value="UniProtKB-UniRule"/>
</dbReference>
<comment type="cofactor">
    <cofactor evidence="1 2">
        <name>Zn(2+)</name>
        <dbReference type="ChEBI" id="CHEBI:29105"/>
    </cofactor>
    <text evidence="1 2">Binds 1 zinc ion per subunit.</text>
</comment>
<keyword evidence="1 2" id="KW-0482">Metalloprotease</keyword>
<accession>A0A182LRL3</accession>
<dbReference type="CDD" id="cd04280">
    <property type="entry name" value="ZnMc_astacin_like"/>
    <property type="match status" value="1"/>
</dbReference>
<reference evidence="5" key="1">
    <citation type="submission" date="2013-09" db="EMBL/GenBank/DDBJ databases">
        <title>The Genome Sequence of Anopheles culicifacies species A.</title>
        <authorList>
            <consortium name="The Broad Institute Genomics Platform"/>
            <person name="Neafsey D.E."/>
            <person name="Besansky N."/>
            <person name="Howell P."/>
            <person name="Walton C."/>
            <person name="Young S.K."/>
            <person name="Zeng Q."/>
            <person name="Gargeya S."/>
            <person name="Fitzgerald M."/>
            <person name="Haas B."/>
            <person name="Abouelleil A."/>
            <person name="Allen A.W."/>
            <person name="Alvarado L."/>
            <person name="Arachchi H.M."/>
            <person name="Berlin A.M."/>
            <person name="Chapman S.B."/>
            <person name="Gainer-Dewar J."/>
            <person name="Goldberg J."/>
            <person name="Griggs A."/>
            <person name="Gujja S."/>
            <person name="Hansen M."/>
            <person name="Howarth C."/>
            <person name="Imamovic A."/>
            <person name="Ireland A."/>
            <person name="Larimer J."/>
            <person name="McCowan C."/>
            <person name="Murphy C."/>
            <person name="Pearson M."/>
            <person name="Poon T.W."/>
            <person name="Priest M."/>
            <person name="Roberts A."/>
            <person name="Saif S."/>
            <person name="Shea T."/>
            <person name="Sisk P."/>
            <person name="Sykes S."/>
            <person name="Wortman J."/>
            <person name="Nusbaum C."/>
            <person name="Birren B."/>
        </authorList>
    </citation>
    <scope>NUCLEOTIDE SEQUENCE [LARGE SCALE GENOMIC DNA]</scope>
    <source>
        <strain evidence="5">A-37</strain>
    </source>
</reference>
<dbReference type="PRINTS" id="PR00480">
    <property type="entry name" value="ASTACIN"/>
</dbReference>
<dbReference type="PROSITE" id="PS51864">
    <property type="entry name" value="ASTACIN"/>
    <property type="match status" value="1"/>
</dbReference>
<evidence type="ECO:0000313" key="4">
    <source>
        <dbReference type="EnsemblMetazoa" id="ACUA000234-PA"/>
    </source>
</evidence>
<name>A0A182LRL3_9DIPT</name>
<keyword evidence="1 2" id="KW-0862">Zinc</keyword>
<dbReference type="Gene3D" id="3.40.390.10">
    <property type="entry name" value="Collagenase (Catalytic Domain)"/>
    <property type="match status" value="1"/>
</dbReference>
<dbReference type="GO" id="GO:0004222">
    <property type="term" value="F:metalloendopeptidase activity"/>
    <property type="evidence" value="ECO:0007669"/>
    <property type="project" value="UniProtKB-UniRule"/>
</dbReference>
<feature type="binding site" evidence="1">
    <location>
        <position position="163"/>
    </location>
    <ligand>
        <name>Zn(2+)</name>
        <dbReference type="ChEBI" id="CHEBI:29105"/>
        <note>catalytic</note>
    </ligand>
</feature>
<dbReference type="GO" id="GO:0006508">
    <property type="term" value="P:proteolysis"/>
    <property type="evidence" value="ECO:0007669"/>
    <property type="project" value="UniProtKB-KW"/>
</dbReference>
<feature type="active site" evidence="1">
    <location>
        <position position="164"/>
    </location>
</feature>
<protein>
    <recommendedName>
        <fullName evidence="2">Metalloendopeptidase</fullName>
        <ecNumber evidence="2">3.4.24.-</ecNumber>
    </recommendedName>
</protein>
<dbReference type="AlphaFoldDB" id="A0A182LRL3"/>
<feature type="binding site" evidence="1">
    <location>
        <position position="167"/>
    </location>
    <ligand>
        <name>Zn(2+)</name>
        <dbReference type="ChEBI" id="CHEBI:29105"/>
        <note>catalytic</note>
    </ligand>
</feature>
<feature type="domain" description="Peptidase M12A" evidence="3">
    <location>
        <begin position="86"/>
        <end position="266"/>
    </location>
</feature>
<sequence length="266" mass="29395">MEGEDQEARLVPIKNLSQAHKYSLNAGENSYGTIPLIHRKESCTICAPPPAAASDSLDDENILEEIGGHFEGDMILSPEQSTAVKNGYTAVSDQNKWPNNIVYYTIDTAVFTPTQQGNIRYAMDQIELGSASSGCSSSLGYHGGQQRVQLQPNGCLGLGTIIHELLHTLGFVHMHTASDRDFYVDINYDAIQPGKESNFFMYNSSMVTDFGIPYDYDSVMHYGMVSFSKNGQPTIIPKKQNAIIGQRNGLSAKDIKRINHLYPNCY</sequence>
<dbReference type="EC" id="3.4.24.-" evidence="2"/>
<keyword evidence="5" id="KW-1185">Reference proteome</keyword>